<dbReference type="InterPro" id="IPR013096">
    <property type="entry name" value="Cupin_2"/>
</dbReference>
<dbReference type="InterPro" id="IPR052044">
    <property type="entry name" value="PKS_Associated_Protein"/>
</dbReference>
<dbReference type="PANTHER" id="PTHR36114">
    <property type="entry name" value="16.7 KDA PROTEIN IN WHIE LOCUS"/>
    <property type="match status" value="1"/>
</dbReference>
<dbReference type="STRING" id="1122213.GCA_000423365_03085"/>
<dbReference type="CDD" id="cd02226">
    <property type="entry name" value="cupin_YdbB-like"/>
    <property type="match status" value="1"/>
</dbReference>
<dbReference type="AlphaFoldDB" id="A0A2R4MA94"/>
<evidence type="ECO:0000313" key="2">
    <source>
        <dbReference type="EMBL" id="AVX02920.1"/>
    </source>
</evidence>
<feature type="domain" description="Cupin type-2" evidence="1">
    <location>
        <begin position="38"/>
        <end position="93"/>
    </location>
</feature>
<keyword evidence="3" id="KW-1185">Reference proteome</keyword>
<dbReference type="Proteomes" id="UP000258927">
    <property type="component" value="Chromosome"/>
</dbReference>
<organism evidence="2 3">
    <name type="scientific">Maritalea myrionectae</name>
    <dbReference type="NCBI Taxonomy" id="454601"/>
    <lineage>
        <taxon>Bacteria</taxon>
        <taxon>Pseudomonadati</taxon>
        <taxon>Pseudomonadota</taxon>
        <taxon>Alphaproteobacteria</taxon>
        <taxon>Hyphomicrobiales</taxon>
        <taxon>Devosiaceae</taxon>
        <taxon>Maritalea</taxon>
    </lineage>
</organism>
<sequence>MGDKAINLSEKFSTFTEQWSPKIVAQLNDYDILIAKVEGEFNWHNHPDTDEMFMVIEGEITIEMKDGDVTLGPGELYVVPKGKQHRPVAKAEAKIMLFEPAGVPNTGDPATAATKELV</sequence>
<dbReference type="RefSeq" id="WP_027835886.1">
    <property type="nucleotide sequence ID" value="NZ_CP021330.1"/>
</dbReference>
<dbReference type="SUPFAM" id="SSF51182">
    <property type="entry name" value="RmlC-like cupins"/>
    <property type="match status" value="1"/>
</dbReference>
<evidence type="ECO:0000259" key="1">
    <source>
        <dbReference type="Pfam" id="PF07883"/>
    </source>
</evidence>
<dbReference type="Pfam" id="PF07883">
    <property type="entry name" value="Cupin_2"/>
    <property type="match status" value="1"/>
</dbReference>
<reference evidence="2 3" key="1">
    <citation type="submission" date="2017-05" db="EMBL/GenBank/DDBJ databases">
        <title>Genome Analysis of Maritalea myrionectae HL2708#5.</title>
        <authorList>
            <consortium name="Cotde Inc.-PKNU"/>
            <person name="Jang D."/>
            <person name="Oh H.-M."/>
        </authorList>
    </citation>
    <scope>NUCLEOTIDE SEQUENCE [LARGE SCALE GENOMIC DNA]</scope>
    <source>
        <strain evidence="2 3">HL2708#5</strain>
    </source>
</reference>
<dbReference type="InterPro" id="IPR011051">
    <property type="entry name" value="RmlC_Cupin_sf"/>
</dbReference>
<dbReference type="Gene3D" id="2.60.120.10">
    <property type="entry name" value="Jelly Rolls"/>
    <property type="match status" value="1"/>
</dbReference>
<accession>A0A2R4MA94</accession>
<dbReference type="InterPro" id="IPR014710">
    <property type="entry name" value="RmlC-like_jellyroll"/>
</dbReference>
<dbReference type="PANTHER" id="PTHR36114:SF1">
    <property type="entry name" value="16.7 KDA PROTEIN IN WHIE LOCUS"/>
    <property type="match status" value="1"/>
</dbReference>
<evidence type="ECO:0000313" key="3">
    <source>
        <dbReference type="Proteomes" id="UP000258927"/>
    </source>
</evidence>
<dbReference type="EMBL" id="CP021330">
    <property type="protein sequence ID" value="AVX02920.1"/>
    <property type="molecule type" value="Genomic_DNA"/>
</dbReference>
<proteinExistence type="predicted"/>
<protein>
    <recommendedName>
        <fullName evidence="1">Cupin type-2 domain-containing protein</fullName>
    </recommendedName>
</protein>
<dbReference type="KEGG" id="mmyr:MXMO3_00373"/>
<name>A0A2R4MA94_9HYPH</name>
<gene>
    <name evidence="2" type="ORF">MXMO3_00373</name>
</gene>